<feature type="transmembrane region" description="Helical" evidence="6">
    <location>
        <begin position="364"/>
        <end position="383"/>
    </location>
</feature>
<evidence type="ECO:0000256" key="6">
    <source>
        <dbReference type="SAM" id="Phobius"/>
    </source>
</evidence>
<evidence type="ECO:0000313" key="9">
    <source>
        <dbReference type="EMBL" id="CAK8688189.1"/>
    </source>
</evidence>
<evidence type="ECO:0000256" key="1">
    <source>
        <dbReference type="ARBA" id="ARBA00004141"/>
    </source>
</evidence>
<dbReference type="InterPro" id="IPR025256">
    <property type="entry name" value="TM7S3/TM198-like_dom"/>
</dbReference>
<gene>
    <name evidence="9" type="ORF">CVLEPA_LOCUS20215</name>
</gene>
<feature type="chain" id="PRO_5047437279" description="TM7S3/TM198-like domain-containing protein" evidence="7">
    <location>
        <begin position="25"/>
        <end position="608"/>
    </location>
</feature>
<keyword evidence="10" id="KW-1185">Reference proteome</keyword>
<accession>A0ABP0GBI6</accession>
<dbReference type="Pfam" id="PF13886">
    <property type="entry name" value="TM7S3_TM198"/>
    <property type="match status" value="1"/>
</dbReference>
<name>A0ABP0GBI6_CLALP</name>
<evidence type="ECO:0000256" key="3">
    <source>
        <dbReference type="ARBA" id="ARBA00022989"/>
    </source>
</evidence>
<proteinExistence type="predicted"/>
<feature type="transmembrane region" description="Helical" evidence="6">
    <location>
        <begin position="335"/>
        <end position="358"/>
    </location>
</feature>
<evidence type="ECO:0000259" key="8">
    <source>
        <dbReference type="Pfam" id="PF13886"/>
    </source>
</evidence>
<comment type="caution">
    <text evidence="9">The sequence shown here is derived from an EMBL/GenBank/DDBJ whole genome shotgun (WGS) entry which is preliminary data.</text>
</comment>
<feature type="transmembrane region" description="Helical" evidence="6">
    <location>
        <begin position="482"/>
        <end position="500"/>
    </location>
</feature>
<feature type="transmembrane region" description="Helical" evidence="6">
    <location>
        <begin position="449"/>
        <end position="470"/>
    </location>
</feature>
<feature type="transmembrane region" description="Helical" evidence="6">
    <location>
        <begin position="505"/>
        <end position="524"/>
    </location>
</feature>
<dbReference type="Pfam" id="PF25992">
    <property type="entry name" value="Ig_TM7SF3_N"/>
    <property type="match status" value="1"/>
</dbReference>
<sequence length="608" mass="66744">MFLSRCLTICAVLMGLGISGQISSYTSTENDLTAESGQTVSGSFEYNMIYTINITNISTSSRVLMLQAIALDNEVTISLDGNFSDDATTTGNSTGVVAILPSIDLGNPAGFLSFFNVSSDNNSCTCNRSQTVVITTIELNTHQPIPGGCNYVHTADIYPNLDPTSHDKMVEVKFSQANIGYSFGEPEPVCDVDSKHRNSLIYDIYVTFLQKNLKILSCSTDSQCGETDADFVDVIKMGSNINPVTSAKKITTLTQKQKSRFYLSRVRNNAAAFLYVNVRDPVYQTSSLYVPLLIVGDSPTLQYSYQVVLYVLLVVFMMLGLLLCLAGHRLFPFELFMFGALFILLICSIVLEVLQTTLKIEAKLGTASGFAVVGGLLLVSLWWRFDCGVYCSLIVGLVGGFLFASIVFVTPLINVTLFRNQLAYMMTFICFNLAYVLFLTLLSPHRQCIVTSSFVGSYIIVGLLGSGVFFNSVTSEIVMFTVWRFSVTNFANAIIVYPFFTIDKILISVWGVLFLIGCVTQFLLQKSRPNFPSSPYKCNTLQCNEAPHDVVVNVSNDDVRSVSTIASSGCVSLTSENYDGDISEHDDMVGSDDDSAEMDDTDTHHLVQ</sequence>
<keyword evidence="4 6" id="KW-0472">Membrane</keyword>
<evidence type="ECO:0000256" key="2">
    <source>
        <dbReference type="ARBA" id="ARBA00022692"/>
    </source>
</evidence>
<organism evidence="9 10">
    <name type="scientific">Clavelina lepadiformis</name>
    <name type="common">Light-bulb sea squirt</name>
    <name type="synonym">Ascidia lepadiformis</name>
    <dbReference type="NCBI Taxonomy" id="159417"/>
    <lineage>
        <taxon>Eukaryota</taxon>
        <taxon>Metazoa</taxon>
        <taxon>Chordata</taxon>
        <taxon>Tunicata</taxon>
        <taxon>Ascidiacea</taxon>
        <taxon>Aplousobranchia</taxon>
        <taxon>Clavelinidae</taxon>
        <taxon>Clavelina</taxon>
    </lineage>
</organism>
<keyword evidence="7" id="KW-0732">Signal</keyword>
<reference evidence="9 10" key="1">
    <citation type="submission" date="2024-02" db="EMBL/GenBank/DDBJ databases">
        <authorList>
            <person name="Daric V."/>
            <person name="Darras S."/>
        </authorList>
    </citation>
    <scope>NUCLEOTIDE SEQUENCE [LARGE SCALE GENOMIC DNA]</scope>
</reference>
<dbReference type="EMBL" id="CAWYQH010000108">
    <property type="protein sequence ID" value="CAK8688189.1"/>
    <property type="molecule type" value="Genomic_DNA"/>
</dbReference>
<dbReference type="PANTHER" id="PTHR15937">
    <property type="entry name" value="TRANSMEMBRANE 7 SUPERFAMILY MEMBER 3"/>
    <property type="match status" value="1"/>
</dbReference>
<evidence type="ECO:0000256" key="5">
    <source>
        <dbReference type="SAM" id="MobiDB-lite"/>
    </source>
</evidence>
<keyword evidence="3 6" id="KW-1133">Transmembrane helix</keyword>
<evidence type="ECO:0000256" key="7">
    <source>
        <dbReference type="SAM" id="SignalP"/>
    </source>
</evidence>
<evidence type="ECO:0000256" key="4">
    <source>
        <dbReference type="ARBA" id="ARBA00023136"/>
    </source>
</evidence>
<feature type="transmembrane region" description="Helical" evidence="6">
    <location>
        <begin position="422"/>
        <end position="442"/>
    </location>
</feature>
<protein>
    <recommendedName>
        <fullName evidence="8">TM7S3/TM198-like domain-containing protein</fullName>
    </recommendedName>
</protein>
<feature type="signal peptide" evidence="7">
    <location>
        <begin position="1"/>
        <end position="24"/>
    </location>
</feature>
<comment type="subcellular location">
    <subcellularLocation>
        <location evidence="1">Membrane</location>
        <topology evidence="1">Multi-pass membrane protein</topology>
    </subcellularLocation>
</comment>
<dbReference type="InterPro" id="IPR042502">
    <property type="entry name" value="TM7SF3"/>
</dbReference>
<feature type="transmembrane region" description="Helical" evidence="6">
    <location>
        <begin position="390"/>
        <end position="410"/>
    </location>
</feature>
<keyword evidence="2 6" id="KW-0812">Transmembrane</keyword>
<feature type="compositionally biased region" description="Acidic residues" evidence="5">
    <location>
        <begin position="589"/>
        <end position="600"/>
    </location>
</feature>
<evidence type="ECO:0000313" key="10">
    <source>
        <dbReference type="Proteomes" id="UP001642483"/>
    </source>
</evidence>
<feature type="domain" description="TM7S3/TM198-like" evidence="8">
    <location>
        <begin position="314"/>
        <end position="522"/>
    </location>
</feature>
<dbReference type="Proteomes" id="UP001642483">
    <property type="component" value="Unassembled WGS sequence"/>
</dbReference>
<feature type="transmembrane region" description="Helical" evidence="6">
    <location>
        <begin position="307"/>
        <end position="328"/>
    </location>
</feature>
<feature type="region of interest" description="Disordered" evidence="5">
    <location>
        <begin position="576"/>
        <end position="608"/>
    </location>
</feature>
<dbReference type="PANTHER" id="PTHR15937:SF3">
    <property type="entry name" value="TRANSMEMBRANE 7 SUPERFAMILY MEMBER 3"/>
    <property type="match status" value="1"/>
</dbReference>